<comment type="caution">
    <text evidence="2">The sequence shown here is derived from an EMBL/GenBank/DDBJ whole genome shotgun (WGS) entry which is preliminary data.</text>
</comment>
<accession>A0A1E5VIN7</accession>
<protein>
    <submittedName>
        <fullName evidence="2">Uncharacterized protein</fullName>
    </submittedName>
</protein>
<name>A0A1E5VIN7_9POAL</name>
<feature type="non-terminal residue" evidence="2">
    <location>
        <position position="1"/>
    </location>
</feature>
<feature type="region of interest" description="Disordered" evidence="1">
    <location>
        <begin position="91"/>
        <end position="113"/>
    </location>
</feature>
<organism evidence="2 3">
    <name type="scientific">Dichanthelium oligosanthes</name>
    <dbReference type="NCBI Taxonomy" id="888268"/>
    <lineage>
        <taxon>Eukaryota</taxon>
        <taxon>Viridiplantae</taxon>
        <taxon>Streptophyta</taxon>
        <taxon>Embryophyta</taxon>
        <taxon>Tracheophyta</taxon>
        <taxon>Spermatophyta</taxon>
        <taxon>Magnoliopsida</taxon>
        <taxon>Liliopsida</taxon>
        <taxon>Poales</taxon>
        <taxon>Poaceae</taxon>
        <taxon>PACMAD clade</taxon>
        <taxon>Panicoideae</taxon>
        <taxon>Panicodae</taxon>
        <taxon>Paniceae</taxon>
        <taxon>Dichantheliinae</taxon>
        <taxon>Dichanthelium</taxon>
    </lineage>
</organism>
<evidence type="ECO:0000256" key="1">
    <source>
        <dbReference type="SAM" id="MobiDB-lite"/>
    </source>
</evidence>
<keyword evidence="3" id="KW-1185">Reference proteome</keyword>
<reference evidence="2 3" key="1">
    <citation type="submission" date="2016-09" db="EMBL/GenBank/DDBJ databases">
        <title>The draft genome of Dichanthelium oligosanthes: A C3 panicoid grass species.</title>
        <authorList>
            <person name="Studer A.J."/>
            <person name="Schnable J.C."/>
            <person name="Brutnell T.P."/>
        </authorList>
    </citation>
    <scope>NUCLEOTIDE SEQUENCE [LARGE SCALE GENOMIC DNA]</scope>
    <source>
        <strain evidence="3">cv. Kellogg 1175</strain>
        <tissue evidence="2">Leaf</tissue>
    </source>
</reference>
<dbReference type="EMBL" id="LWDX02038516">
    <property type="protein sequence ID" value="OEL24977.1"/>
    <property type="molecule type" value="Genomic_DNA"/>
</dbReference>
<dbReference type="AlphaFoldDB" id="A0A1E5VIN7"/>
<gene>
    <name evidence="2" type="ORF">BAE44_0014002</name>
</gene>
<evidence type="ECO:0000313" key="2">
    <source>
        <dbReference type="EMBL" id="OEL24977.1"/>
    </source>
</evidence>
<sequence>LLGGGAAACQGGELCGRGNGTGGGNTRNLSCSPLFFSCSPWRGAYHATARARLSVSGLPAWRGSGEAASASRRGAQRDKGVVESFESALLGPHGSTVPSTGPPTVLVQRTSIL</sequence>
<evidence type="ECO:0000313" key="3">
    <source>
        <dbReference type="Proteomes" id="UP000095767"/>
    </source>
</evidence>
<dbReference type="Proteomes" id="UP000095767">
    <property type="component" value="Unassembled WGS sequence"/>
</dbReference>
<proteinExistence type="predicted"/>